<dbReference type="GO" id="GO:0022857">
    <property type="term" value="F:transmembrane transporter activity"/>
    <property type="evidence" value="ECO:0007669"/>
    <property type="project" value="InterPro"/>
</dbReference>
<accession>A0A0C9PV40</accession>
<dbReference type="RefSeq" id="WP_003567081.1">
    <property type="nucleotide sequence ID" value="NZ_BAYM01000034.1"/>
</dbReference>
<protein>
    <submittedName>
        <fullName evidence="2">Folate transporter FolT</fullName>
    </submittedName>
</protein>
<reference evidence="3" key="1">
    <citation type="submission" date="2014-05" db="EMBL/GenBank/DDBJ databases">
        <title>Whole genome sequencing of Lactobacillus casei NRIC0644.</title>
        <authorList>
            <person name="Atarashi H."/>
            <person name="Yoshida Y."/>
            <person name="Fujimura S."/>
            <person name="Tanaka N."/>
            <person name="Shiwa Y."/>
            <person name="Yoshikawa H."/>
            <person name="Okada S."/>
            <person name="Nakagawa J."/>
        </authorList>
    </citation>
    <scope>NUCLEOTIDE SEQUENCE [LARGE SCALE GENOMIC DNA]</scope>
    <source>
        <strain evidence="3">NRIC0644</strain>
    </source>
</reference>
<dbReference type="InterPro" id="IPR030949">
    <property type="entry name" value="ECF_S_folate_fam"/>
</dbReference>
<keyword evidence="1" id="KW-0472">Membrane</keyword>
<keyword evidence="1" id="KW-0812">Transmembrane</keyword>
<sequence>MQVLSFSSPKLSTRNMVYMAMLMAMQIVLGRFSFGTPWLKISPAFFATILMGYYFGPWLAAGAAALNDQLSIMIFSPGANFPGFTISAAIAAMLYGMFFHGKKVTVLRTLLAVGMVLLISNIILTTLWLNIMGTPWQGIIWPRTIKNVVMLPIQTALSYGTLKAIERIRPHL</sequence>
<evidence type="ECO:0000313" key="3">
    <source>
        <dbReference type="Proteomes" id="UP000032552"/>
    </source>
</evidence>
<keyword evidence="1" id="KW-1133">Transmembrane helix</keyword>
<gene>
    <name evidence="2" type="ORF">LC0644_0468</name>
</gene>
<name>A0A0C9PV40_LACPA</name>
<dbReference type="Pfam" id="PF12822">
    <property type="entry name" value="ECF_trnsprt"/>
    <property type="match status" value="1"/>
</dbReference>
<dbReference type="EMBL" id="BAYM01000034">
    <property type="protein sequence ID" value="GAN35879.1"/>
    <property type="molecule type" value="Genomic_DNA"/>
</dbReference>
<dbReference type="AlphaFoldDB" id="A0A0C9PV40"/>
<feature type="transmembrane region" description="Helical" evidence="1">
    <location>
        <begin position="81"/>
        <end position="98"/>
    </location>
</feature>
<evidence type="ECO:0000256" key="1">
    <source>
        <dbReference type="SAM" id="Phobius"/>
    </source>
</evidence>
<dbReference type="InterPro" id="IPR024529">
    <property type="entry name" value="ECF_trnsprt_substrate-spec"/>
</dbReference>
<feature type="transmembrane region" description="Helical" evidence="1">
    <location>
        <begin position="16"/>
        <end position="34"/>
    </location>
</feature>
<dbReference type="GeneID" id="57090863"/>
<proteinExistence type="predicted"/>
<comment type="caution">
    <text evidence="2">The sequence shown here is derived from an EMBL/GenBank/DDBJ whole genome shotgun (WGS) entry which is preliminary data.</text>
</comment>
<evidence type="ECO:0000313" key="2">
    <source>
        <dbReference type="EMBL" id="GAN35879.1"/>
    </source>
</evidence>
<dbReference type="Gene3D" id="1.10.1760.20">
    <property type="match status" value="1"/>
</dbReference>
<feature type="transmembrane region" description="Helical" evidence="1">
    <location>
        <begin position="41"/>
        <end position="61"/>
    </location>
</feature>
<dbReference type="SMR" id="A0A0C9PV40"/>
<dbReference type="Proteomes" id="UP000032552">
    <property type="component" value="Unassembled WGS sequence"/>
</dbReference>
<organism evidence="2 3">
    <name type="scientific">Lacticaseibacillus paracasei NRIC 0644</name>
    <dbReference type="NCBI Taxonomy" id="1435038"/>
    <lineage>
        <taxon>Bacteria</taxon>
        <taxon>Bacillati</taxon>
        <taxon>Bacillota</taxon>
        <taxon>Bacilli</taxon>
        <taxon>Lactobacillales</taxon>
        <taxon>Lactobacillaceae</taxon>
        <taxon>Lacticaseibacillus</taxon>
    </lineage>
</organism>
<dbReference type="NCBIfam" id="TIGR04518">
    <property type="entry name" value="ECF_S_folT_fam"/>
    <property type="match status" value="1"/>
</dbReference>
<feature type="transmembrane region" description="Helical" evidence="1">
    <location>
        <begin position="110"/>
        <end position="131"/>
    </location>
</feature>